<dbReference type="HOGENOM" id="CLU_2765272_0_0_1"/>
<dbReference type="STRING" id="81972.D7MXN0"/>
<dbReference type="InterPro" id="IPR051937">
    <property type="entry name" value="R3H_domain_containing"/>
</dbReference>
<name>D7MXN0_ARALL</name>
<organism evidence="2">
    <name type="scientific">Arabidopsis lyrata subsp. lyrata</name>
    <name type="common">Lyre-leaved rock-cress</name>
    <dbReference type="NCBI Taxonomy" id="81972"/>
    <lineage>
        <taxon>Eukaryota</taxon>
        <taxon>Viridiplantae</taxon>
        <taxon>Streptophyta</taxon>
        <taxon>Embryophyta</taxon>
        <taxon>Tracheophyta</taxon>
        <taxon>Spermatophyta</taxon>
        <taxon>Magnoliopsida</taxon>
        <taxon>eudicotyledons</taxon>
        <taxon>Gunneridae</taxon>
        <taxon>Pentapetalae</taxon>
        <taxon>rosids</taxon>
        <taxon>malvids</taxon>
        <taxon>Brassicales</taxon>
        <taxon>Brassicaceae</taxon>
        <taxon>Camelineae</taxon>
        <taxon>Arabidopsis</taxon>
    </lineage>
</organism>
<dbReference type="SUPFAM" id="SSF82708">
    <property type="entry name" value="R3H domain"/>
    <property type="match status" value="1"/>
</dbReference>
<proteinExistence type="predicted"/>
<dbReference type="Gene3D" id="3.30.1370.50">
    <property type="entry name" value="R3H-like domain"/>
    <property type="match status" value="1"/>
</dbReference>
<protein>
    <submittedName>
        <fullName evidence="1">Predicted protein</fullName>
    </submittedName>
</protein>
<dbReference type="eggNOG" id="KOG2953">
    <property type="taxonomic scope" value="Eukaryota"/>
</dbReference>
<dbReference type="PANTHER" id="PTHR15672:SF15">
    <property type="entry name" value="SINGLE-STRANDED NUCLEIC ACID BINDING R3H PROTEIN"/>
    <property type="match status" value="1"/>
</dbReference>
<evidence type="ECO:0000313" key="2">
    <source>
        <dbReference type="Proteomes" id="UP000008694"/>
    </source>
</evidence>
<accession>D7MXN0</accession>
<dbReference type="InterPro" id="IPR036867">
    <property type="entry name" value="R3H_dom_sf"/>
</dbReference>
<sequence length="70" mass="8214">MAAMTEKEAMADPVLVEALQNPRHRLTISRMELDRQKFFQNLEQLQFEFPPFPTSYMRVPAHQVAQHCVI</sequence>
<dbReference type="GO" id="GO:0003676">
    <property type="term" value="F:nucleic acid binding"/>
    <property type="evidence" value="ECO:0007669"/>
    <property type="project" value="InterPro"/>
</dbReference>
<feature type="non-terminal residue" evidence="1">
    <location>
        <position position="70"/>
    </location>
</feature>
<dbReference type="Proteomes" id="UP000008694">
    <property type="component" value="Unassembled WGS sequence"/>
</dbReference>
<dbReference type="PANTHER" id="PTHR15672">
    <property type="entry name" value="CAMP-REGULATED PHOSPHOPROTEIN 21 RELATED R3H DOMAIN CONTAINING PROTEIN"/>
    <property type="match status" value="1"/>
</dbReference>
<dbReference type="EMBL" id="GL349033">
    <property type="protein sequence ID" value="EFH38702.1"/>
    <property type="molecule type" value="Genomic_DNA"/>
</dbReference>
<dbReference type="AlphaFoldDB" id="D7MXN0"/>
<reference evidence="2" key="1">
    <citation type="journal article" date="2011" name="Nat. Genet.">
        <title>The Arabidopsis lyrata genome sequence and the basis of rapid genome size change.</title>
        <authorList>
            <person name="Hu T.T."/>
            <person name="Pattyn P."/>
            <person name="Bakker E.G."/>
            <person name="Cao J."/>
            <person name="Cheng J.-F."/>
            <person name="Clark R.M."/>
            <person name="Fahlgren N."/>
            <person name="Fawcett J.A."/>
            <person name="Grimwood J."/>
            <person name="Gundlach H."/>
            <person name="Haberer G."/>
            <person name="Hollister J.D."/>
            <person name="Ossowski S."/>
            <person name="Ottilar R.P."/>
            <person name="Salamov A.A."/>
            <person name="Schneeberger K."/>
            <person name="Spannagl M."/>
            <person name="Wang X."/>
            <person name="Yang L."/>
            <person name="Nasrallah M.E."/>
            <person name="Bergelson J."/>
            <person name="Carrington J.C."/>
            <person name="Gaut B.S."/>
            <person name="Schmutz J."/>
            <person name="Mayer K.F.X."/>
            <person name="Van de Peer Y."/>
            <person name="Grigoriev I.V."/>
            <person name="Nordborg M."/>
            <person name="Weigel D."/>
            <person name="Guo Y.-L."/>
        </authorList>
    </citation>
    <scope>NUCLEOTIDE SEQUENCE [LARGE SCALE GENOMIC DNA]</scope>
    <source>
        <strain evidence="2">cv. MN47</strain>
    </source>
</reference>
<gene>
    <name evidence="1" type="ORF">ARALYDRAFT_655900</name>
</gene>
<dbReference type="Gramene" id="Al_scaffold_0469_1">
    <property type="protein sequence ID" value="Al_scaffold_0469_1"/>
    <property type="gene ID" value="Al_scaffold_0469_1"/>
</dbReference>
<keyword evidence="2" id="KW-1185">Reference proteome</keyword>
<evidence type="ECO:0000313" key="1">
    <source>
        <dbReference type="EMBL" id="EFH38702.1"/>
    </source>
</evidence>